<organism evidence="2 3">
    <name type="scientific">Candidatus Gottesmanbacteria bacterium RBG_13_45_10</name>
    <dbReference type="NCBI Taxonomy" id="1798370"/>
    <lineage>
        <taxon>Bacteria</taxon>
        <taxon>Candidatus Gottesmaniibacteriota</taxon>
    </lineage>
</organism>
<feature type="compositionally biased region" description="Basic and acidic residues" evidence="1">
    <location>
        <begin position="1"/>
        <end position="17"/>
    </location>
</feature>
<evidence type="ECO:0000313" key="2">
    <source>
        <dbReference type="EMBL" id="OGG11972.1"/>
    </source>
</evidence>
<comment type="caution">
    <text evidence="2">The sequence shown here is derived from an EMBL/GenBank/DDBJ whole genome shotgun (WGS) entry which is preliminary data.</text>
</comment>
<feature type="region of interest" description="Disordered" evidence="1">
    <location>
        <begin position="1"/>
        <end position="38"/>
    </location>
</feature>
<reference evidence="2 3" key="1">
    <citation type="journal article" date="2016" name="Nat. Commun.">
        <title>Thousands of microbial genomes shed light on interconnected biogeochemical processes in an aquifer system.</title>
        <authorList>
            <person name="Anantharaman K."/>
            <person name="Brown C.T."/>
            <person name="Hug L.A."/>
            <person name="Sharon I."/>
            <person name="Castelle C.J."/>
            <person name="Probst A.J."/>
            <person name="Thomas B.C."/>
            <person name="Singh A."/>
            <person name="Wilkins M.J."/>
            <person name="Karaoz U."/>
            <person name="Brodie E.L."/>
            <person name="Williams K.H."/>
            <person name="Hubbard S.S."/>
            <person name="Banfield J.F."/>
        </authorList>
    </citation>
    <scope>NUCLEOTIDE SEQUENCE [LARGE SCALE GENOMIC DNA]</scope>
</reference>
<sequence length="116" mass="12746">MTAARVRGESQFKDGSRGRVSMLLAGPEEEGGDSGTYPLDPECKSIAVVTPVTKSVFLYTAECDVAVDSKPLRDVPNTIELHEGQTARVTSRLHKQGERPLSITVEIKPSMREFER</sequence>
<accession>A0A1F5ZIM7</accession>
<proteinExistence type="predicted"/>
<dbReference type="Proteomes" id="UP000177268">
    <property type="component" value="Unassembled WGS sequence"/>
</dbReference>
<protein>
    <submittedName>
        <fullName evidence="2">Uncharacterized protein</fullName>
    </submittedName>
</protein>
<gene>
    <name evidence="2" type="ORF">A2Z00_04425</name>
</gene>
<dbReference type="EMBL" id="MFIZ01000008">
    <property type="protein sequence ID" value="OGG11972.1"/>
    <property type="molecule type" value="Genomic_DNA"/>
</dbReference>
<evidence type="ECO:0000313" key="3">
    <source>
        <dbReference type="Proteomes" id="UP000177268"/>
    </source>
</evidence>
<name>A0A1F5ZIM7_9BACT</name>
<dbReference type="AlphaFoldDB" id="A0A1F5ZIM7"/>
<evidence type="ECO:0000256" key="1">
    <source>
        <dbReference type="SAM" id="MobiDB-lite"/>
    </source>
</evidence>